<keyword evidence="7" id="KW-1185">Reference proteome</keyword>
<comment type="cofactor">
    <cofactor evidence="5">
        <name>Mg(2+)</name>
        <dbReference type="ChEBI" id="CHEBI:18420"/>
    </cofactor>
</comment>
<dbReference type="PANTHER" id="PTHR23407:SF1">
    <property type="entry name" value="5-FORMYLTETRAHYDROFOLATE CYCLO-LIGASE"/>
    <property type="match status" value="1"/>
</dbReference>
<feature type="binding site" evidence="4">
    <location>
        <begin position="135"/>
        <end position="143"/>
    </location>
    <ligand>
        <name>ATP</name>
        <dbReference type="ChEBI" id="CHEBI:30616"/>
    </ligand>
</feature>
<dbReference type="GO" id="GO:0030272">
    <property type="term" value="F:5-formyltetrahydrofolate cyclo-ligase activity"/>
    <property type="evidence" value="ECO:0007669"/>
    <property type="project" value="UniProtKB-EC"/>
</dbReference>
<protein>
    <recommendedName>
        <fullName evidence="5">5-formyltetrahydrofolate cyclo-ligase</fullName>
        <ecNumber evidence="5">6.3.3.2</ecNumber>
    </recommendedName>
</protein>
<keyword evidence="5" id="KW-0460">Magnesium</keyword>
<dbReference type="RefSeq" id="WP_308349785.1">
    <property type="nucleotide sequence ID" value="NZ_CP129971.1"/>
</dbReference>
<dbReference type="GO" id="GO:0009396">
    <property type="term" value="P:folic acid-containing compound biosynthetic process"/>
    <property type="evidence" value="ECO:0007669"/>
    <property type="project" value="TreeGrafter"/>
</dbReference>
<evidence type="ECO:0000313" key="6">
    <source>
        <dbReference type="EMBL" id="WMN12002.1"/>
    </source>
</evidence>
<evidence type="ECO:0000256" key="5">
    <source>
        <dbReference type="RuleBase" id="RU361279"/>
    </source>
</evidence>
<name>A0AA51R989_9BACT</name>
<evidence type="ECO:0000256" key="1">
    <source>
        <dbReference type="ARBA" id="ARBA00010638"/>
    </source>
</evidence>
<dbReference type="GO" id="GO:0005524">
    <property type="term" value="F:ATP binding"/>
    <property type="evidence" value="ECO:0007669"/>
    <property type="project" value="UniProtKB-KW"/>
</dbReference>
<feature type="binding site" evidence="4">
    <location>
        <begin position="3"/>
        <end position="7"/>
    </location>
    <ligand>
        <name>ATP</name>
        <dbReference type="ChEBI" id="CHEBI:30616"/>
    </ligand>
</feature>
<evidence type="ECO:0000256" key="4">
    <source>
        <dbReference type="PIRSR" id="PIRSR006806-1"/>
    </source>
</evidence>
<dbReference type="InterPro" id="IPR024185">
    <property type="entry name" value="FTHF_cligase-like_sf"/>
</dbReference>
<accession>A0AA51R989</accession>
<keyword evidence="5" id="KW-0479">Metal-binding</keyword>
<dbReference type="Proteomes" id="UP001230496">
    <property type="component" value="Chromosome"/>
</dbReference>
<keyword evidence="6" id="KW-0436">Ligase</keyword>
<sequence>MDKNTLRKVYLEKRKFLSQAEYERRNQLLYHRLIEFQEIHQFKSIHTFIPIKKNKEPDIFPFIQFLWSKKPKIDIITAISDLKNPVLSHVKITENTTFLENKWGIPEPQDGTPYLVDKIDCVLVPMVVGSKSGHRIGYGKGYYDRFLQKCKSNTKFVGVTLGPLLESNVYANQYDIPMHSMITPFELHDIS</sequence>
<dbReference type="NCBIfam" id="TIGR02727">
    <property type="entry name" value="MTHFS_bact"/>
    <property type="match status" value="1"/>
</dbReference>
<evidence type="ECO:0000256" key="3">
    <source>
        <dbReference type="ARBA" id="ARBA00022840"/>
    </source>
</evidence>
<comment type="catalytic activity">
    <reaction evidence="5">
        <text>(6S)-5-formyl-5,6,7,8-tetrahydrofolate + ATP = (6R)-5,10-methenyltetrahydrofolate + ADP + phosphate</text>
        <dbReference type="Rhea" id="RHEA:10488"/>
        <dbReference type="ChEBI" id="CHEBI:30616"/>
        <dbReference type="ChEBI" id="CHEBI:43474"/>
        <dbReference type="ChEBI" id="CHEBI:57455"/>
        <dbReference type="ChEBI" id="CHEBI:57457"/>
        <dbReference type="ChEBI" id="CHEBI:456216"/>
        <dbReference type="EC" id="6.3.3.2"/>
    </reaction>
</comment>
<dbReference type="EMBL" id="CP129971">
    <property type="protein sequence ID" value="WMN12002.1"/>
    <property type="molecule type" value="Genomic_DNA"/>
</dbReference>
<reference evidence="6 7" key="1">
    <citation type="submission" date="2023-08" db="EMBL/GenBank/DDBJ databases">
        <title>Comparative genomics and taxonomic characterization of three novel marine species of genus Marivirga.</title>
        <authorList>
            <person name="Muhammad N."/>
            <person name="Kim S.-G."/>
        </authorList>
    </citation>
    <scope>NUCLEOTIDE SEQUENCE [LARGE SCALE GENOMIC DNA]</scope>
    <source>
        <strain evidence="6 7">BDSF4-3</strain>
    </source>
</reference>
<feature type="binding site" evidence="4">
    <location>
        <position position="49"/>
    </location>
    <ligand>
        <name>substrate</name>
    </ligand>
</feature>
<dbReference type="SUPFAM" id="SSF100950">
    <property type="entry name" value="NagB/RpiA/CoA transferase-like"/>
    <property type="match status" value="1"/>
</dbReference>
<dbReference type="KEGG" id="msaa:QYS49_32055"/>
<keyword evidence="2 4" id="KW-0547">Nucleotide-binding</keyword>
<evidence type="ECO:0000313" key="7">
    <source>
        <dbReference type="Proteomes" id="UP001230496"/>
    </source>
</evidence>
<keyword evidence="3 4" id="KW-0067">ATP-binding</keyword>
<dbReference type="Gene3D" id="3.40.50.10420">
    <property type="entry name" value="NagB/RpiA/CoA transferase-like"/>
    <property type="match status" value="1"/>
</dbReference>
<feature type="binding site" evidence="4">
    <location>
        <position position="56"/>
    </location>
    <ligand>
        <name>substrate</name>
    </ligand>
</feature>
<comment type="similarity">
    <text evidence="1 5">Belongs to the 5-formyltetrahydrofolate cyclo-ligase family.</text>
</comment>
<dbReference type="Pfam" id="PF01812">
    <property type="entry name" value="5-FTHF_cyc-lig"/>
    <property type="match status" value="1"/>
</dbReference>
<evidence type="ECO:0000256" key="2">
    <source>
        <dbReference type="ARBA" id="ARBA00022741"/>
    </source>
</evidence>
<dbReference type="PIRSF" id="PIRSF006806">
    <property type="entry name" value="FTHF_cligase"/>
    <property type="match status" value="1"/>
</dbReference>
<dbReference type="InterPro" id="IPR037171">
    <property type="entry name" value="NagB/RpiA_transferase-like"/>
</dbReference>
<gene>
    <name evidence="6" type="ORF">QYS49_32055</name>
</gene>
<organism evidence="6 7">
    <name type="scientific">Marivirga salinarum</name>
    <dbReference type="NCBI Taxonomy" id="3059078"/>
    <lineage>
        <taxon>Bacteria</taxon>
        <taxon>Pseudomonadati</taxon>
        <taxon>Bacteroidota</taxon>
        <taxon>Cytophagia</taxon>
        <taxon>Cytophagales</taxon>
        <taxon>Marivirgaceae</taxon>
        <taxon>Marivirga</taxon>
    </lineage>
</organism>
<dbReference type="EC" id="6.3.3.2" evidence="5"/>
<dbReference type="AlphaFoldDB" id="A0AA51R989"/>
<dbReference type="PANTHER" id="PTHR23407">
    <property type="entry name" value="ATPASE INHIBITOR/5-FORMYLTETRAHYDROFOLATE CYCLO-LIGASE"/>
    <property type="match status" value="1"/>
</dbReference>
<dbReference type="GO" id="GO:0046872">
    <property type="term" value="F:metal ion binding"/>
    <property type="evidence" value="ECO:0007669"/>
    <property type="project" value="UniProtKB-KW"/>
</dbReference>
<dbReference type="InterPro" id="IPR002698">
    <property type="entry name" value="FTHF_cligase"/>
</dbReference>
<proteinExistence type="inferred from homology"/>
<dbReference type="GO" id="GO:0035999">
    <property type="term" value="P:tetrahydrofolate interconversion"/>
    <property type="evidence" value="ECO:0007669"/>
    <property type="project" value="TreeGrafter"/>
</dbReference>